<name>A0A2N0NJX1_9GLOM</name>
<protein>
    <submittedName>
        <fullName evidence="2">Uncharacterized protein</fullName>
    </submittedName>
</protein>
<evidence type="ECO:0000313" key="2">
    <source>
        <dbReference type="EMBL" id="PKB94855.1"/>
    </source>
</evidence>
<proteinExistence type="predicted"/>
<comment type="caution">
    <text evidence="2">The sequence shown here is derived from an EMBL/GenBank/DDBJ whole genome shotgun (WGS) entry which is preliminary data.</text>
</comment>
<evidence type="ECO:0000313" key="3">
    <source>
        <dbReference type="Proteomes" id="UP000232722"/>
    </source>
</evidence>
<sequence>MLNSLFDRKPQKINMDKLICTQNDILTFTTDPDEIERASTTNPLSYTTNTPLRDQDLPNNKAAGHS</sequence>
<reference evidence="2 3" key="2">
    <citation type="submission" date="2017-09" db="EMBL/GenBank/DDBJ databases">
        <title>Extensive intraspecific genome diversity in a model arbuscular mycorrhizal fungus.</title>
        <authorList>
            <person name="Chen E.C."/>
            <person name="Morin E."/>
            <person name="Beaudet D."/>
            <person name="Noel J."/>
            <person name="Ndikumana S."/>
            <person name="Charron P."/>
            <person name="St-Onge C."/>
            <person name="Giorgi J."/>
            <person name="Grigoriev I.V."/>
            <person name="Roux C."/>
            <person name="Martin F.M."/>
            <person name="Corradi N."/>
        </authorList>
    </citation>
    <scope>NUCLEOTIDE SEQUENCE [LARGE SCALE GENOMIC DNA]</scope>
    <source>
        <strain evidence="2 3">A5</strain>
    </source>
</reference>
<feature type="region of interest" description="Disordered" evidence="1">
    <location>
        <begin position="34"/>
        <end position="66"/>
    </location>
</feature>
<evidence type="ECO:0000256" key="1">
    <source>
        <dbReference type="SAM" id="MobiDB-lite"/>
    </source>
</evidence>
<dbReference type="AlphaFoldDB" id="A0A2N0NJX1"/>
<reference evidence="2 3" key="1">
    <citation type="submission" date="2016-04" db="EMBL/GenBank/DDBJ databases">
        <title>Genome analyses suggest a sexual origin of heterokaryosis in a supposedly ancient asexual fungus.</title>
        <authorList>
            <person name="Ropars J."/>
            <person name="Sedzielewska K."/>
            <person name="Noel J."/>
            <person name="Charron P."/>
            <person name="Farinelli L."/>
            <person name="Marton T."/>
            <person name="Kruger M."/>
            <person name="Pelin A."/>
            <person name="Brachmann A."/>
            <person name="Corradi N."/>
        </authorList>
    </citation>
    <scope>NUCLEOTIDE SEQUENCE [LARGE SCALE GENOMIC DNA]</scope>
    <source>
        <strain evidence="2 3">A5</strain>
    </source>
</reference>
<organism evidence="2 3">
    <name type="scientific">Rhizophagus irregularis</name>
    <dbReference type="NCBI Taxonomy" id="588596"/>
    <lineage>
        <taxon>Eukaryota</taxon>
        <taxon>Fungi</taxon>
        <taxon>Fungi incertae sedis</taxon>
        <taxon>Mucoromycota</taxon>
        <taxon>Glomeromycotina</taxon>
        <taxon>Glomeromycetes</taxon>
        <taxon>Glomerales</taxon>
        <taxon>Glomeraceae</taxon>
        <taxon>Rhizophagus</taxon>
    </lineage>
</organism>
<feature type="compositionally biased region" description="Polar residues" evidence="1">
    <location>
        <begin position="38"/>
        <end position="52"/>
    </location>
</feature>
<dbReference type="EMBL" id="LLXJ01005464">
    <property type="protein sequence ID" value="PKB94855.1"/>
    <property type="molecule type" value="Genomic_DNA"/>
</dbReference>
<dbReference type="Proteomes" id="UP000232722">
    <property type="component" value="Unassembled WGS sequence"/>
</dbReference>
<gene>
    <name evidence="2" type="ORF">RhiirA5_437905</name>
</gene>
<accession>A0A2N0NJX1</accession>